<feature type="domain" description="L-lysine epsilon oxidase C-terminal" evidence="2">
    <location>
        <begin position="345"/>
        <end position="489"/>
    </location>
</feature>
<dbReference type="Proteomes" id="UP001180737">
    <property type="component" value="Unassembled WGS sequence"/>
</dbReference>
<dbReference type="InterPro" id="IPR033798">
    <property type="entry name" value="LodA-like"/>
</dbReference>
<dbReference type="InterPro" id="IPR041168">
    <property type="entry name" value="LodA_N"/>
</dbReference>
<dbReference type="CDD" id="cd14731">
    <property type="entry name" value="LodA_like_1"/>
    <property type="match status" value="1"/>
</dbReference>
<dbReference type="Pfam" id="PF18417">
    <property type="entry name" value="LodA_C"/>
    <property type="match status" value="1"/>
</dbReference>
<reference evidence="3" key="1">
    <citation type="submission" date="2024-05" db="EMBL/GenBank/DDBJ databases">
        <title>30 novel species of actinomycetes from the DSMZ collection.</title>
        <authorList>
            <person name="Nouioui I."/>
        </authorList>
    </citation>
    <scope>NUCLEOTIDE SEQUENCE</scope>
    <source>
        <strain evidence="3">DSM 3412</strain>
    </source>
</reference>
<evidence type="ECO:0000259" key="1">
    <source>
        <dbReference type="Pfam" id="PF17990"/>
    </source>
</evidence>
<dbReference type="RefSeq" id="WP_033528781.1">
    <property type="nucleotide sequence ID" value="NZ_JAVRFJ010000001.1"/>
</dbReference>
<evidence type="ECO:0000313" key="4">
    <source>
        <dbReference type="Proteomes" id="UP001180737"/>
    </source>
</evidence>
<accession>A0ABU2YP64</accession>
<organism evidence="3 4">
    <name type="scientific">Streptomyces gottesmaniae</name>
    <dbReference type="NCBI Taxonomy" id="3075518"/>
    <lineage>
        <taxon>Bacteria</taxon>
        <taxon>Bacillati</taxon>
        <taxon>Actinomycetota</taxon>
        <taxon>Actinomycetes</taxon>
        <taxon>Kitasatosporales</taxon>
        <taxon>Streptomycetaceae</taxon>
        <taxon>Streptomyces</taxon>
    </lineage>
</organism>
<proteinExistence type="predicted"/>
<protein>
    <submittedName>
        <fullName evidence="3">LodA/GoxA family CTQ-dependent oxidase</fullName>
    </submittedName>
</protein>
<gene>
    <name evidence="3" type="ORF">RM704_01265</name>
</gene>
<sequence length="674" mass="73937">MDGHIVRVRIHPAIGVARVGNSVEAPFVGPESPDQKPADPGSFKDAAGAIRRQAARFRVYGHNAAGEVVRELKPGEAGVSEIRWTVHLANKKAAWYQFHVPLDIPEGETLAPEQYGRRNAGVVGADRKKLVNDPGSRTVRGSLTETQKFETGKIMGKAVYLGEISTRADGRLLVLGGRGHSASYANAPITGVANNDTWYDDVSDGPVTAKVLIDDRELTATPAWVVVGPPHYAPGVRSIRTLYDLLFDVFVKAGSLARPQQISYTDHIEPLLRRFCDLQWVNQGFATQFGWNGPNHFLSPALRARLADPSQRNRELRRQTYVALRDWDRDGVSPLPWPWLYGDAMASRPRSVRQHITLSPTQDWMLRRWADGAFQPGPLRQPRPTLDDAPVAEQPGLLDRAALENCAADAFHPGCEVTWPIRSPTMFTAPFRIRHRAPGTTEPDFGPTLTPQEAAAVGGPLYAQGPGDLTRWMAAPWQADTASCRSGYEVLANLGPRYSPYLPTFWPAQVPNHVLKLADFETVNTPPSGGDDSAREEAFERRATWLRGLTGTMNEQRTQMITDWSKLGVVEVRDYTVGDGKFPERIQVESRPGSPLDQASDTANLVNLHVPEAGPPTLAAAAGGVRPEDSTALMADEAAYVARAVSEAARATGYREEEIAAGYLERLDPFHEAQ</sequence>
<keyword evidence="4" id="KW-1185">Reference proteome</keyword>
<name>A0ABU2YP64_9ACTN</name>
<evidence type="ECO:0000313" key="3">
    <source>
        <dbReference type="EMBL" id="MDT0566127.1"/>
    </source>
</evidence>
<feature type="domain" description="L-Lysine epsilon oxidase N-terminal" evidence="1">
    <location>
        <begin position="11"/>
        <end position="227"/>
    </location>
</feature>
<dbReference type="Pfam" id="PF17990">
    <property type="entry name" value="LodA_N"/>
    <property type="match status" value="1"/>
</dbReference>
<evidence type="ECO:0000259" key="2">
    <source>
        <dbReference type="Pfam" id="PF18417"/>
    </source>
</evidence>
<dbReference type="EMBL" id="JAVRFJ010000001">
    <property type="protein sequence ID" value="MDT0566127.1"/>
    <property type="molecule type" value="Genomic_DNA"/>
</dbReference>
<dbReference type="InterPro" id="IPR041173">
    <property type="entry name" value="LodA_C"/>
</dbReference>
<comment type="caution">
    <text evidence="3">The sequence shown here is derived from an EMBL/GenBank/DDBJ whole genome shotgun (WGS) entry which is preliminary data.</text>
</comment>